<evidence type="ECO:0000313" key="2">
    <source>
        <dbReference type="EMBL" id="CDW26441.1"/>
    </source>
</evidence>
<feature type="region of interest" description="Disordered" evidence="1">
    <location>
        <begin position="1"/>
        <end position="75"/>
    </location>
</feature>
<name>A0A0K2TLY1_LEPSM</name>
<reference evidence="2" key="1">
    <citation type="submission" date="2014-05" db="EMBL/GenBank/DDBJ databases">
        <authorList>
            <person name="Chronopoulou M."/>
        </authorList>
    </citation>
    <scope>NUCLEOTIDE SEQUENCE</scope>
    <source>
        <tissue evidence="2">Whole organism</tissue>
    </source>
</reference>
<feature type="compositionally biased region" description="Low complexity" evidence="1">
    <location>
        <begin position="19"/>
        <end position="29"/>
    </location>
</feature>
<evidence type="ECO:0000256" key="1">
    <source>
        <dbReference type="SAM" id="MobiDB-lite"/>
    </source>
</evidence>
<organism evidence="2">
    <name type="scientific">Lepeophtheirus salmonis</name>
    <name type="common">Salmon louse</name>
    <name type="synonym">Caligus salmonis</name>
    <dbReference type="NCBI Taxonomy" id="72036"/>
    <lineage>
        <taxon>Eukaryota</taxon>
        <taxon>Metazoa</taxon>
        <taxon>Ecdysozoa</taxon>
        <taxon>Arthropoda</taxon>
        <taxon>Crustacea</taxon>
        <taxon>Multicrustacea</taxon>
        <taxon>Hexanauplia</taxon>
        <taxon>Copepoda</taxon>
        <taxon>Siphonostomatoida</taxon>
        <taxon>Caligidae</taxon>
        <taxon>Lepeophtheirus</taxon>
    </lineage>
</organism>
<protein>
    <submittedName>
        <fullName evidence="2">Uncharacterized protein</fullName>
    </submittedName>
</protein>
<accession>A0A0K2TLY1</accession>
<proteinExistence type="predicted"/>
<sequence length="106" mass="11036">MAIVLAPVMIPEDEDPLMEEASSPSSESSCMGLTSPPDPPVSPAEPLRRPLPRPLPPPRDDAPRPPLPLRLELGTPIGGLNGGALIVEGGPPPTPPGEIAFKLTRV</sequence>
<dbReference type="EMBL" id="HACA01009080">
    <property type="protein sequence ID" value="CDW26441.1"/>
    <property type="molecule type" value="Transcribed_RNA"/>
</dbReference>
<dbReference type="AlphaFoldDB" id="A0A0K2TLY1"/>